<evidence type="ECO:0000313" key="2">
    <source>
        <dbReference type="Proteomes" id="UP000799771"/>
    </source>
</evidence>
<dbReference type="OrthoDB" id="5413827at2759"/>
<organism evidence="1 2">
    <name type="scientific">Dothidotthia symphoricarpi CBS 119687</name>
    <dbReference type="NCBI Taxonomy" id="1392245"/>
    <lineage>
        <taxon>Eukaryota</taxon>
        <taxon>Fungi</taxon>
        <taxon>Dikarya</taxon>
        <taxon>Ascomycota</taxon>
        <taxon>Pezizomycotina</taxon>
        <taxon>Dothideomycetes</taxon>
        <taxon>Pleosporomycetidae</taxon>
        <taxon>Pleosporales</taxon>
        <taxon>Dothidotthiaceae</taxon>
        <taxon>Dothidotthia</taxon>
    </lineage>
</organism>
<sequence>MEDNVTPEAHVNLDMQVTSETSALQTQGSIYEDMPSSNDYEHITKDNRHNSPLLQLPPEIRNRIYHLALIQGTIQVLPGVVSNPEMVQPHGRQLLYACRQIRLEASPIFFGLNTFNFDMLHHFWRFGVTRQVCKAVRSIQLVYNSFNHLLEMIEHHRFWFRDICPFPALEKIYVLGTPNVRDVLKALNTLRASSGNRCLEVIFNDFED</sequence>
<accession>A0A6A6API7</accession>
<dbReference type="EMBL" id="ML977500">
    <property type="protein sequence ID" value="KAF2132945.1"/>
    <property type="molecule type" value="Genomic_DNA"/>
</dbReference>
<dbReference type="Proteomes" id="UP000799771">
    <property type="component" value="Unassembled WGS sequence"/>
</dbReference>
<dbReference type="PANTHER" id="PTHR38790">
    <property type="entry name" value="2EXR DOMAIN-CONTAINING PROTEIN-RELATED"/>
    <property type="match status" value="1"/>
</dbReference>
<dbReference type="PANTHER" id="PTHR38790:SF4">
    <property type="entry name" value="2EXR DOMAIN-CONTAINING PROTEIN"/>
    <property type="match status" value="1"/>
</dbReference>
<keyword evidence="2" id="KW-1185">Reference proteome</keyword>
<gene>
    <name evidence="1" type="ORF">P153DRAFT_382569</name>
</gene>
<evidence type="ECO:0000313" key="1">
    <source>
        <dbReference type="EMBL" id="KAF2132945.1"/>
    </source>
</evidence>
<dbReference type="GeneID" id="54410592"/>
<evidence type="ECO:0008006" key="3">
    <source>
        <dbReference type="Google" id="ProtNLM"/>
    </source>
</evidence>
<proteinExistence type="predicted"/>
<reference evidence="1" key="1">
    <citation type="journal article" date="2020" name="Stud. Mycol.">
        <title>101 Dothideomycetes genomes: a test case for predicting lifestyles and emergence of pathogens.</title>
        <authorList>
            <person name="Haridas S."/>
            <person name="Albert R."/>
            <person name="Binder M."/>
            <person name="Bloem J."/>
            <person name="Labutti K."/>
            <person name="Salamov A."/>
            <person name="Andreopoulos B."/>
            <person name="Baker S."/>
            <person name="Barry K."/>
            <person name="Bills G."/>
            <person name="Bluhm B."/>
            <person name="Cannon C."/>
            <person name="Castanera R."/>
            <person name="Culley D."/>
            <person name="Daum C."/>
            <person name="Ezra D."/>
            <person name="Gonzalez J."/>
            <person name="Henrissat B."/>
            <person name="Kuo A."/>
            <person name="Liang C."/>
            <person name="Lipzen A."/>
            <person name="Lutzoni F."/>
            <person name="Magnuson J."/>
            <person name="Mondo S."/>
            <person name="Nolan M."/>
            <person name="Ohm R."/>
            <person name="Pangilinan J."/>
            <person name="Park H.-J."/>
            <person name="Ramirez L."/>
            <person name="Alfaro M."/>
            <person name="Sun H."/>
            <person name="Tritt A."/>
            <person name="Yoshinaga Y."/>
            <person name="Zwiers L.-H."/>
            <person name="Turgeon B."/>
            <person name="Goodwin S."/>
            <person name="Spatafora J."/>
            <person name="Crous P."/>
            <person name="Grigoriev I."/>
        </authorList>
    </citation>
    <scope>NUCLEOTIDE SEQUENCE</scope>
    <source>
        <strain evidence="1">CBS 119687</strain>
    </source>
</reference>
<dbReference type="RefSeq" id="XP_033527332.1">
    <property type="nucleotide sequence ID" value="XM_033670160.1"/>
</dbReference>
<protein>
    <recommendedName>
        <fullName evidence="3">F-box domain-containing protein</fullName>
    </recommendedName>
</protein>
<name>A0A6A6API7_9PLEO</name>
<dbReference type="AlphaFoldDB" id="A0A6A6API7"/>